<evidence type="ECO:0000259" key="4">
    <source>
        <dbReference type="Pfam" id="PF04781"/>
    </source>
</evidence>
<dbReference type="Proteomes" id="UP000078284">
    <property type="component" value="Chromosome 2"/>
</dbReference>
<protein>
    <submittedName>
        <fullName evidence="5">Uncharacterized protein</fullName>
    </submittedName>
</protein>
<evidence type="ECO:0000313" key="6">
    <source>
        <dbReference type="Proteomes" id="UP000078284"/>
    </source>
</evidence>
<feature type="domain" description="DUF629" evidence="3">
    <location>
        <begin position="193"/>
        <end position="649"/>
    </location>
</feature>
<dbReference type="EMBL" id="LUHQ01000002">
    <property type="protein sequence ID" value="OAP11757.1"/>
    <property type="molecule type" value="Genomic_DNA"/>
</dbReference>
<keyword evidence="2" id="KW-0378">Hydrolase</keyword>
<dbReference type="InterPro" id="IPR006866">
    <property type="entry name" value="DUF627_N"/>
</dbReference>
<evidence type="ECO:0000313" key="5">
    <source>
        <dbReference type="EMBL" id="OAP11757.1"/>
    </source>
</evidence>
<feature type="domain" description="DUF627" evidence="4">
    <location>
        <begin position="24"/>
        <end position="139"/>
    </location>
</feature>
<accession>A0A178VZQ6</accession>
<reference evidence="6" key="1">
    <citation type="journal article" date="2016" name="Proc. Natl. Acad. Sci. U.S.A.">
        <title>Chromosome-level assembly of Arabidopsis thaliana Ler reveals the extent of translocation and inversion polymorphisms.</title>
        <authorList>
            <person name="Zapata L."/>
            <person name="Ding J."/>
            <person name="Willing E.M."/>
            <person name="Hartwig B."/>
            <person name="Bezdan D."/>
            <person name="Jiao W.B."/>
            <person name="Patel V."/>
            <person name="Velikkakam James G."/>
            <person name="Koornneef M."/>
            <person name="Ossowski S."/>
            <person name="Schneeberger K."/>
        </authorList>
    </citation>
    <scope>NUCLEOTIDE SEQUENCE [LARGE SCALE GENOMIC DNA]</scope>
    <source>
        <strain evidence="6">cv. Landsberg erecta</strain>
    </source>
</reference>
<proteinExistence type="predicted"/>
<comment type="caution">
    <text evidence="5">The sequence shown here is derived from an EMBL/GenBank/DDBJ whole genome shotgun (WGS) entry which is preliminary data.</text>
</comment>
<dbReference type="Pfam" id="PF04780">
    <property type="entry name" value="DUF629"/>
    <property type="match status" value="1"/>
</dbReference>
<dbReference type="PANTHER" id="PTHR22975:SF20">
    <property type="entry name" value="UBIQUITIN CARBOXYL-TERMINAL HYDROLASE-RELATED PROTEIN-RELATED"/>
    <property type="match status" value="1"/>
</dbReference>
<evidence type="ECO:0000256" key="1">
    <source>
        <dbReference type="ARBA" id="ARBA00022786"/>
    </source>
</evidence>
<evidence type="ECO:0000256" key="2">
    <source>
        <dbReference type="ARBA" id="ARBA00022801"/>
    </source>
</evidence>
<keyword evidence="1" id="KW-0833">Ubl conjugation pathway</keyword>
<dbReference type="Pfam" id="PF04781">
    <property type="entry name" value="DUF627"/>
    <property type="match status" value="1"/>
</dbReference>
<dbReference type="InterPro" id="IPR052398">
    <property type="entry name" value="Ubiquitin_hydrolase_53/54"/>
</dbReference>
<organism evidence="5 6">
    <name type="scientific">Arabidopsis thaliana</name>
    <name type="common">Mouse-ear cress</name>
    <dbReference type="NCBI Taxonomy" id="3702"/>
    <lineage>
        <taxon>Eukaryota</taxon>
        <taxon>Viridiplantae</taxon>
        <taxon>Streptophyta</taxon>
        <taxon>Embryophyta</taxon>
        <taxon>Tracheophyta</taxon>
        <taxon>Spermatophyta</taxon>
        <taxon>Magnoliopsida</taxon>
        <taxon>eudicotyledons</taxon>
        <taxon>Gunneridae</taxon>
        <taxon>Pentapetalae</taxon>
        <taxon>rosids</taxon>
        <taxon>malvids</taxon>
        <taxon>Brassicales</taxon>
        <taxon>Brassicaceae</taxon>
        <taxon>Camelineae</taxon>
        <taxon>Arabidopsis</taxon>
    </lineage>
</organism>
<dbReference type="AlphaFoldDB" id="A0A178VZQ6"/>
<evidence type="ECO:0000259" key="3">
    <source>
        <dbReference type="Pfam" id="PF04780"/>
    </source>
</evidence>
<dbReference type="ExpressionAtlas" id="A0A178VZQ6">
    <property type="expression patterns" value="baseline and differential"/>
</dbReference>
<sequence>MMKNPEKKYDKETKKEIDDEYNLAKGYWKKGNRIEALMLTEKTISDQGKNESSCYVHHELQGDIFYQLAEETEITNDIKRVYLFASLYAFSMFTLPCHDALKSFRGCVLSLIQLGDQLGIKKFYRKAASKAYQALSVTNSSEKYTALNKEFDGWYGYAEEKKKEKNSNAVVTVSETSTMANQMVLKKKNPFQQLKFFWVNLDDKTKRDFLVVDFRKLIEYIQNEYGKEVKRYFRKCVISLISLHWRYWKCHICSQVNYCFTDCKMHILDKHVHKYEPEFSDRPKYVDEILADMICCGDWKPVDIAQAANLINDRIKSQKEFVYVNGWCSDWPVAGDEKRETILKQFSEVLKASCPRENCTLSCTLWDWLIDYTEEHLDLPGVSGSYLDKCSFFKNPQCICFLDLKHLKHILKKFSQLTTDVRESLVSKVVNQLWENSLVKERLDLEGHTNSNLLLDKRLLCEEELELDQNETVEHYESTGIYEDVMPKGDKIVSWILDCPKIDKEFMSQMAKVAKGLHNREIWLAVLRIVQGLVRKKESYYDKRRKMLSYEKMLCEVETICDREDTRKNVNQRSTYEFALRTECEKLVGKQDDNRKYFWTVVKDVFVKLCPPVFGVLEDMECISKLSATVSNDEVKKSMLRLRKSLKEMFLLIDSKILRNECTYKKLIDVFPKLSVVEYRLVVLPLVKKFLQDKLKKMMETNSNSVAAGDSVNMQG</sequence>
<dbReference type="PANTHER" id="PTHR22975">
    <property type="entry name" value="UBIQUITIN SPECIFIC PROTEINASE"/>
    <property type="match status" value="1"/>
</dbReference>
<name>A0A178VZQ6_ARATH</name>
<dbReference type="InterPro" id="IPR006865">
    <property type="entry name" value="DUF629"/>
</dbReference>
<gene>
    <name evidence="5" type="ordered locus">AXX17_At2g30710</name>
</gene>
<dbReference type="GO" id="GO:0016787">
    <property type="term" value="F:hydrolase activity"/>
    <property type="evidence" value="ECO:0007669"/>
    <property type="project" value="UniProtKB-KW"/>
</dbReference>